<dbReference type="SUPFAM" id="SSF56935">
    <property type="entry name" value="Porins"/>
    <property type="match status" value="1"/>
</dbReference>
<dbReference type="InterPro" id="IPR012910">
    <property type="entry name" value="Plug_dom"/>
</dbReference>
<evidence type="ECO:0000256" key="9">
    <source>
        <dbReference type="RuleBase" id="RU003357"/>
    </source>
</evidence>
<keyword evidence="7 8" id="KW-0998">Cell outer membrane</keyword>
<organism evidence="13 14">
    <name type="scientific">Filimonas zeae</name>
    <dbReference type="NCBI Taxonomy" id="1737353"/>
    <lineage>
        <taxon>Bacteria</taxon>
        <taxon>Pseudomonadati</taxon>
        <taxon>Bacteroidota</taxon>
        <taxon>Chitinophagia</taxon>
        <taxon>Chitinophagales</taxon>
        <taxon>Chitinophagaceae</taxon>
        <taxon>Filimonas</taxon>
    </lineage>
</organism>
<evidence type="ECO:0000256" key="3">
    <source>
        <dbReference type="ARBA" id="ARBA00022452"/>
    </source>
</evidence>
<dbReference type="Pfam" id="PF13715">
    <property type="entry name" value="CarbopepD_reg_2"/>
    <property type="match status" value="1"/>
</dbReference>
<dbReference type="Gene3D" id="2.40.170.20">
    <property type="entry name" value="TonB-dependent receptor, beta-barrel domain"/>
    <property type="match status" value="1"/>
</dbReference>
<feature type="signal peptide" evidence="10">
    <location>
        <begin position="1"/>
        <end position="25"/>
    </location>
</feature>
<feature type="chain" id="PRO_5036907761" evidence="10">
    <location>
        <begin position="26"/>
        <end position="1058"/>
    </location>
</feature>
<dbReference type="InterPro" id="IPR023997">
    <property type="entry name" value="TonB-dep_OMP_SusC/RagA_CS"/>
</dbReference>
<evidence type="ECO:0000256" key="2">
    <source>
        <dbReference type="ARBA" id="ARBA00022448"/>
    </source>
</evidence>
<keyword evidence="5 9" id="KW-0798">TonB box</keyword>
<evidence type="ECO:0000256" key="4">
    <source>
        <dbReference type="ARBA" id="ARBA00022692"/>
    </source>
</evidence>
<reference evidence="13" key="1">
    <citation type="journal article" date="2014" name="Int. J. Syst. Evol. Microbiol.">
        <title>Complete genome sequence of Corynebacterium casei LMG S-19264T (=DSM 44701T), isolated from a smear-ripened cheese.</title>
        <authorList>
            <consortium name="US DOE Joint Genome Institute (JGI-PGF)"/>
            <person name="Walter F."/>
            <person name="Albersmeier A."/>
            <person name="Kalinowski J."/>
            <person name="Ruckert C."/>
        </authorList>
    </citation>
    <scope>NUCLEOTIDE SEQUENCE</scope>
    <source>
        <strain evidence="13">CGMCC 1.15290</strain>
    </source>
</reference>
<evidence type="ECO:0000256" key="10">
    <source>
        <dbReference type="SAM" id="SignalP"/>
    </source>
</evidence>
<evidence type="ECO:0000259" key="12">
    <source>
        <dbReference type="Pfam" id="PF07715"/>
    </source>
</evidence>
<dbReference type="RefSeq" id="WP_188950633.1">
    <property type="nucleotide sequence ID" value="NZ_BMIB01000001.1"/>
</dbReference>
<comment type="caution">
    <text evidence="13">The sequence shown here is derived from an EMBL/GenBank/DDBJ whole genome shotgun (WGS) entry which is preliminary data.</text>
</comment>
<dbReference type="InterPro" id="IPR008969">
    <property type="entry name" value="CarboxyPept-like_regulatory"/>
</dbReference>
<name>A0A917MRT6_9BACT</name>
<dbReference type="AlphaFoldDB" id="A0A917MRT6"/>
<dbReference type="InterPro" id="IPR039426">
    <property type="entry name" value="TonB-dep_rcpt-like"/>
</dbReference>
<evidence type="ECO:0000256" key="5">
    <source>
        <dbReference type="ARBA" id="ARBA00023077"/>
    </source>
</evidence>
<feature type="domain" description="TonB-dependent receptor-like beta-barrel" evidence="11">
    <location>
        <begin position="407"/>
        <end position="783"/>
    </location>
</feature>
<dbReference type="InterPro" id="IPR000531">
    <property type="entry name" value="Beta-barrel_TonB"/>
</dbReference>
<evidence type="ECO:0000256" key="7">
    <source>
        <dbReference type="ARBA" id="ARBA00023237"/>
    </source>
</evidence>
<dbReference type="Pfam" id="PF07715">
    <property type="entry name" value="Plug"/>
    <property type="match status" value="1"/>
</dbReference>
<dbReference type="Gene3D" id="2.60.40.1120">
    <property type="entry name" value="Carboxypeptidase-like, regulatory domain"/>
    <property type="match status" value="1"/>
</dbReference>
<dbReference type="EMBL" id="BMIB01000001">
    <property type="protein sequence ID" value="GGH60041.1"/>
    <property type="molecule type" value="Genomic_DNA"/>
</dbReference>
<keyword evidence="14" id="KW-1185">Reference proteome</keyword>
<proteinExistence type="inferred from homology"/>
<dbReference type="InterPro" id="IPR036942">
    <property type="entry name" value="Beta-barrel_TonB_sf"/>
</dbReference>
<reference evidence="13" key="2">
    <citation type="submission" date="2020-09" db="EMBL/GenBank/DDBJ databases">
        <authorList>
            <person name="Sun Q."/>
            <person name="Zhou Y."/>
        </authorList>
    </citation>
    <scope>NUCLEOTIDE SEQUENCE</scope>
    <source>
        <strain evidence="13">CGMCC 1.15290</strain>
    </source>
</reference>
<evidence type="ECO:0000256" key="8">
    <source>
        <dbReference type="PROSITE-ProRule" id="PRU01360"/>
    </source>
</evidence>
<accession>A0A917MRT6</accession>
<dbReference type="NCBIfam" id="TIGR04056">
    <property type="entry name" value="OMP_RagA_SusC"/>
    <property type="match status" value="1"/>
</dbReference>
<dbReference type="GO" id="GO:0009279">
    <property type="term" value="C:cell outer membrane"/>
    <property type="evidence" value="ECO:0007669"/>
    <property type="project" value="UniProtKB-SubCell"/>
</dbReference>
<keyword evidence="4 8" id="KW-0812">Transmembrane</keyword>
<evidence type="ECO:0000259" key="11">
    <source>
        <dbReference type="Pfam" id="PF00593"/>
    </source>
</evidence>
<dbReference type="PROSITE" id="PS52016">
    <property type="entry name" value="TONB_DEPENDENT_REC_3"/>
    <property type="match status" value="1"/>
</dbReference>
<keyword evidence="6 8" id="KW-0472">Membrane</keyword>
<dbReference type="InterPro" id="IPR023996">
    <property type="entry name" value="TonB-dep_OMP_SusC/RagA"/>
</dbReference>
<gene>
    <name evidence="13" type="ORF">GCM10011379_07470</name>
</gene>
<keyword evidence="2 8" id="KW-0813">Transport</keyword>
<keyword evidence="10" id="KW-0732">Signal</keyword>
<dbReference type="Pfam" id="PF00593">
    <property type="entry name" value="TonB_dep_Rec_b-barrel"/>
    <property type="match status" value="1"/>
</dbReference>
<evidence type="ECO:0000313" key="14">
    <source>
        <dbReference type="Proteomes" id="UP000627292"/>
    </source>
</evidence>
<evidence type="ECO:0000256" key="6">
    <source>
        <dbReference type="ARBA" id="ARBA00023136"/>
    </source>
</evidence>
<comment type="subcellular location">
    <subcellularLocation>
        <location evidence="1 8">Cell outer membrane</location>
        <topology evidence="1 8">Multi-pass membrane protein</topology>
    </subcellularLocation>
</comment>
<sequence>MKLLKRTGIISWLSLLTLLPSILQAQFTLTGKVTDETGQPLSHASVKLKNKPVGTNTDSQGAFSLQIPVGVTAIVVSYVGYADIERNISGKTQSIVVQLTPNAKSDDVIVIGYGSQRKSDLTGAVGSVKAEIIEKSGATSIDQVLQGRIAGLQMTQNSGMPGGGSSIQIRGLGSINSTNEPIFVIDGVIISSGTGSYSDNAFAAINPADIETIDVLKDASATAIYGAQGANGVIIITTKRGKAGLTRITADAKYGVQSLPKELAVSNLQDYARHQNALYTLLGYPINNYFADPSLLSKGTNWQREIFKPASMGNYSLAFSGGNEYTTYRLSGGYLKQEGVASGSGFDRITVTSNLDTKIKSWLKAGGAVTISRTSQVITIADWNLINAAVRQSPSVPARNLDGSYGGPEDPNDQLSNPLALSELYDKGNKKLGLRGNVYLDMKLLKNLSLRSEFSSDINQERVWSFVPTFTLGGRTNSEITNSKSQRLSANWNLRNVLTYNGQTRSGHVLNAMLGQEITERTSDYLSAFRFGGNNSLRDIDAGNALNATNGGNTSRYAFSSLFGRAIYSYKKRYLLTTTLRYDGSSNFADGNRWGLFPSAAFAWKLSDEAFMRHLKDDMNLKVRLGYGKVGNSNVRQFAYTANISNVPTTWGNGSLIANVPNPDLTWESTDSYNLGLDLGILDNRVEIVADVYLKRTNQLLLELTLPGITGAQQDGPPGSAAAPWANVGAMQNKGVELTINTINLQSKQFRWTSNVVFTLNRNKVIRLNSDVAQINKTYQLSGSPIIVSRTEAGKSIGEFWGYKTIGRINSAADLYDKEGKLRIALPEKQTVNEKTGIWVGDLIWDDYSKDGVINDKDRQYLGSPLPSFTYGFGNNFTYKNFDLNFFFTGSYGNKVMNFLNLNLDNPNVQTGNITRRAARDYAQLGLIDAGGSASDINNVRVVSGDPSMPRMTVNDVNNNNRLSSRFVESGSYLRLQSVAFSWSFPKKVISRLKVSNAKAYFSAQNVFTVSKYSGYDPEVGMTKDQYSNGSQNALLNGLDPGRYPTPRTITFGLSIGL</sequence>
<dbReference type="InterPro" id="IPR037066">
    <property type="entry name" value="Plug_dom_sf"/>
</dbReference>
<evidence type="ECO:0000256" key="1">
    <source>
        <dbReference type="ARBA" id="ARBA00004571"/>
    </source>
</evidence>
<dbReference type="Proteomes" id="UP000627292">
    <property type="component" value="Unassembled WGS sequence"/>
</dbReference>
<feature type="domain" description="TonB-dependent receptor plug" evidence="12">
    <location>
        <begin position="118"/>
        <end position="233"/>
    </location>
</feature>
<keyword evidence="3 8" id="KW-1134">Transmembrane beta strand</keyword>
<comment type="similarity">
    <text evidence="8 9">Belongs to the TonB-dependent receptor family.</text>
</comment>
<dbReference type="SUPFAM" id="SSF49464">
    <property type="entry name" value="Carboxypeptidase regulatory domain-like"/>
    <property type="match status" value="1"/>
</dbReference>
<protein>
    <submittedName>
        <fullName evidence="13">SusC/RagA family TonB-linked outer membrane protein</fullName>
    </submittedName>
</protein>
<dbReference type="Gene3D" id="2.170.130.10">
    <property type="entry name" value="TonB-dependent receptor, plug domain"/>
    <property type="match status" value="1"/>
</dbReference>
<evidence type="ECO:0000313" key="13">
    <source>
        <dbReference type="EMBL" id="GGH60041.1"/>
    </source>
</evidence>
<dbReference type="NCBIfam" id="TIGR04057">
    <property type="entry name" value="SusC_RagA_signa"/>
    <property type="match status" value="1"/>
</dbReference>